<dbReference type="CDD" id="cd11063">
    <property type="entry name" value="CYP52"/>
    <property type="match status" value="1"/>
</dbReference>
<keyword evidence="4" id="KW-0812">Transmembrane</keyword>
<dbReference type="STRING" id="490622.A0A395N9H9"/>
<dbReference type="PANTHER" id="PTHR24287">
    <property type="entry name" value="P450, PUTATIVE (EUROFUNG)-RELATED"/>
    <property type="match status" value="1"/>
</dbReference>
<comment type="cofactor">
    <cofactor evidence="1 11">
        <name>heme</name>
        <dbReference type="ChEBI" id="CHEBI:30413"/>
    </cofactor>
</comment>
<dbReference type="InterPro" id="IPR017972">
    <property type="entry name" value="Cyt_P450_CS"/>
</dbReference>
<evidence type="ECO:0000256" key="5">
    <source>
        <dbReference type="ARBA" id="ARBA00022723"/>
    </source>
</evidence>
<dbReference type="SUPFAM" id="SSF48264">
    <property type="entry name" value="Cytochrome P450"/>
    <property type="match status" value="1"/>
</dbReference>
<evidence type="ECO:0000256" key="6">
    <source>
        <dbReference type="ARBA" id="ARBA00022989"/>
    </source>
</evidence>
<name>A0A395N9H9_TRIAR</name>
<evidence type="ECO:0000256" key="3">
    <source>
        <dbReference type="ARBA" id="ARBA00010617"/>
    </source>
</evidence>
<evidence type="ECO:0000256" key="12">
    <source>
        <dbReference type="RuleBase" id="RU000461"/>
    </source>
</evidence>
<dbReference type="PROSITE" id="PS00086">
    <property type="entry name" value="CYTOCHROME_P450"/>
    <property type="match status" value="1"/>
</dbReference>
<dbReference type="AlphaFoldDB" id="A0A395N9H9"/>
<keyword evidence="6" id="KW-1133">Transmembrane helix</keyword>
<keyword evidence="15" id="KW-1185">Reference proteome</keyword>
<dbReference type="GO" id="GO:0020037">
    <property type="term" value="F:heme binding"/>
    <property type="evidence" value="ECO:0007669"/>
    <property type="project" value="InterPro"/>
</dbReference>
<dbReference type="EMBL" id="PXOA01000855">
    <property type="protein sequence ID" value="RFU72447.1"/>
    <property type="molecule type" value="Genomic_DNA"/>
</dbReference>
<evidence type="ECO:0000313" key="15">
    <source>
        <dbReference type="Proteomes" id="UP000266272"/>
    </source>
</evidence>
<keyword evidence="11 12" id="KW-0349">Heme</keyword>
<reference evidence="14 15" key="1">
    <citation type="journal article" date="2018" name="PLoS Pathog.">
        <title>Evolution of structural diversity of trichothecenes, a family of toxins produced by plant pathogenic and entomopathogenic fungi.</title>
        <authorList>
            <person name="Proctor R.H."/>
            <person name="McCormick S.P."/>
            <person name="Kim H.S."/>
            <person name="Cardoza R.E."/>
            <person name="Stanley A.M."/>
            <person name="Lindo L."/>
            <person name="Kelly A."/>
            <person name="Brown D.W."/>
            <person name="Lee T."/>
            <person name="Vaughan M.M."/>
            <person name="Alexander N.J."/>
            <person name="Busman M."/>
            <person name="Gutierrez S."/>
        </authorList>
    </citation>
    <scope>NUCLEOTIDE SEQUENCE [LARGE SCALE GENOMIC DNA]</scope>
    <source>
        <strain evidence="14 15">IBT 40837</strain>
    </source>
</reference>
<dbReference type="Proteomes" id="UP000266272">
    <property type="component" value="Unassembled WGS sequence"/>
</dbReference>
<comment type="subcellular location">
    <subcellularLocation>
        <location evidence="2">Membrane</location>
        <topology evidence="2">Single-pass membrane protein</topology>
    </subcellularLocation>
</comment>
<keyword evidence="13" id="KW-0732">Signal</keyword>
<dbReference type="OrthoDB" id="1470350at2759"/>
<accession>A0A395N9H9</accession>
<evidence type="ECO:0000256" key="4">
    <source>
        <dbReference type="ARBA" id="ARBA00022692"/>
    </source>
</evidence>
<evidence type="ECO:0000256" key="9">
    <source>
        <dbReference type="ARBA" id="ARBA00023033"/>
    </source>
</evidence>
<dbReference type="PRINTS" id="PR00385">
    <property type="entry name" value="P450"/>
</dbReference>
<protein>
    <submittedName>
        <fullName evidence="14">Cytochrome p450</fullName>
    </submittedName>
</protein>
<feature type="signal peptide" evidence="13">
    <location>
        <begin position="1"/>
        <end position="17"/>
    </location>
</feature>
<evidence type="ECO:0000256" key="1">
    <source>
        <dbReference type="ARBA" id="ARBA00001971"/>
    </source>
</evidence>
<keyword evidence="9 12" id="KW-0503">Monooxygenase</keyword>
<evidence type="ECO:0000256" key="13">
    <source>
        <dbReference type="SAM" id="SignalP"/>
    </source>
</evidence>
<keyword evidence="7 12" id="KW-0560">Oxidoreductase</keyword>
<dbReference type="InterPro" id="IPR036396">
    <property type="entry name" value="Cyt_P450_sf"/>
</dbReference>
<gene>
    <name evidence="14" type="ORF">TARUN_9820</name>
</gene>
<keyword evidence="8 11" id="KW-0408">Iron</keyword>
<dbReference type="GO" id="GO:0016020">
    <property type="term" value="C:membrane"/>
    <property type="evidence" value="ECO:0007669"/>
    <property type="project" value="UniProtKB-SubCell"/>
</dbReference>
<sequence length="517" mass="59286">MALLFMLVFHLVAMTSSLIPGTNMLQYRLRLTHTHLTALDFVYYGIRSTLAHKNMDLWRDSFFGSVNSWTCEMRVLNQRICFTADPENIKAMLATQFHDFGKGERFHEEWSDFLGDSIFTTDGAQWHNSRQLIRPQFTRDRVSDLHCFESHIQTLFKAMANGGPLQGENQAVDLSSANGRRIDACDLFFRYTLDVATDFLLGNDVKSLSTPKQDFAESFNDVQRIQNILVRVSRLRWLIPKRAYFAGLRVINHFVNHFIQRALRMSPDELAAHTKSDKDYTFLHELASFTRDPKMLRDQIVAVLLAGRDTTASTLSWAIYELSRHPQAVTRLRNEILETVGEDRLPTYDHLKNMPYLKAVLNETLRLYPVVPFNVRVALKDTTLPRGGGPDGSEPLPVLKDTPIGYSTLVMQRRPDLYPPASETFADPGVFSPERWAVWHPKPHDYIPFNAGPRICIGQQFALTEMSYTLCRLFQRFERVQSFMHEIDGGKPLLKSDIVLSPGQGVHVAFWEAKRES</sequence>
<dbReference type="InterPro" id="IPR047146">
    <property type="entry name" value="Cyt_P450_E_CYP52_fungi"/>
</dbReference>
<organism evidence="14 15">
    <name type="scientific">Trichoderma arundinaceum</name>
    <dbReference type="NCBI Taxonomy" id="490622"/>
    <lineage>
        <taxon>Eukaryota</taxon>
        <taxon>Fungi</taxon>
        <taxon>Dikarya</taxon>
        <taxon>Ascomycota</taxon>
        <taxon>Pezizomycotina</taxon>
        <taxon>Sordariomycetes</taxon>
        <taxon>Hypocreomycetidae</taxon>
        <taxon>Hypocreales</taxon>
        <taxon>Hypocreaceae</taxon>
        <taxon>Trichoderma</taxon>
    </lineage>
</organism>
<dbReference type="PANTHER" id="PTHR24287:SF5">
    <property type="entry name" value="P450, PUTATIVE (EUROFUNG)-RELATED"/>
    <property type="match status" value="1"/>
</dbReference>
<evidence type="ECO:0000313" key="14">
    <source>
        <dbReference type="EMBL" id="RFU72447.1"/>
    </source>
</evidence>
<feature type="chain" id="PRO_5017412273" evidence="13">
    <location>
        <begin position="18"/>
        <end position="517"/>
    </location>
</feature>
<evidence type="ECO:0000256" key="11">
    <source>
        <dbReference type="PIRSR" id="PIRSR602401-1"/>
    </source>
</evidence>
<dbReference type="GO" id="GO:0016705">
    <property type="term" value="F:oxidoreductase activity, acting on paired donors, with incorporation or reduction of molecular oxygen"/>
    <property type="evidence" value="ECO:0007669"/>
    <property type="project" value="InterPro"/>
</dbReference>
<evidence type="ECO:0000256" key="7">
    <source>
        <dbReference type="ARBA" id="ARBA00023002"/>
    </source>
</evidence>
<evidence type="ECO:0000256" key="2">
    <source>
        <dbReference type="ARBA" id="ARBA00004167"/>
    </source>
</evidence>
<dbReference type="PRINTS" id="PR00463">
    <property type="entry name" value="EP450I"/>
</dbReference>
<dbReference type="InterPro" id="IPR002401">
    <property type="entry name" value="Cyt_P450_E_grp-I"/>
</dbReference>
<evidence type="ECO:0000256" key="10">
    <source>
        <dbReference type="ARBA" id="ARBA00023136"/>
    </source>
</evidence>
<feature type="binding site" description="axial binding residue" evidence="11">
    <location>
        <position position="456"/>
    </location>
    <ligand>
        <name>heme</name>
        <dbReference type="ChEBI" id="CHEBI:30413"/>
    </ligand>
    <ligandPart>
        <name>Fe</name>
        <dbReference type="ChEBI" id="CHEBI:18248"/>
    </ligandPart>
</feature>
<comment type="caution">
    <text evidence="14">The sequence shown here is derived from an EMBL/GenBank/DDBJ whole genome shotgun (WGS) entry which is preliminary data.</text>
</comment>
<dbReference type="InterPro" id="IPR001128">
    <property type="entry name" value="Cyt_P450"/>
</dbReference>
<dbReference type="Gene3D" id="1.10.630.10">
    <property type="entry name" value="Cytochrome P450"/>
    <property type="match status" value="1"/>
</dbReference>
<dbReference type="GO" id="GO:0004497">
    <property type="term" value="F:monooxygenase activity"/>
    <property type="evidence" value="ECO:0007669"/>
    <property type="project" value="UniProtKB-KW"/>
</dbReference>
<comment type="similarity">
    <text evidence="3 12">Belongs to the cytochrome P450 family.</text>
</comment>
<dbReference type="Pfam" id="PF00067">
    <property type="entry name" value="p450"/>
    <property type="match status" value="1"/>
</dbReference>
<keyword evidence="10" id="KW-0472">Membrane</keyword>
<dbReference type="GO" id="GO:0005506">
    <property type="term" value="F:iron ion binding"/>
    <property type="evidence" value="ECO:0007669"/>
    <property type="project" value="InterPro"/>
</dbReference>
<keyword evidence="5 11" id="KW-0479">Metal-binding</keyword>
<evidence type="ECO:0000256" key="8">
    <source>
        <dbReference type="ARBA" id="ARBA00023004"/>
    </source>
</evidence>
<proteinExistence type="inferred from homology"/>